<evidence type="ECO:0000256" key="3">
    <source>
        <dbReference type="ARBA" id="ARBA00023274"/>
    </source>
</evidence>
<comment type="caution">
    <text evidence="7">The sequence shown here is derived from an EMBL/GenBank/DDBJ whole genome shotgun (WGS) entry which is preliminary data.</text>
</comment>
<dbReference type="Proteomes" id="UP001174909">
    <property type="component" value="Unassembled WGS sequence"/>
</dbReference>
<dbReference type="PANTHER" id="PTHR10986">
    <property type="entry name" value="39S RIBOSOMAL PROTEIN L20"/>
    <property type="match status" value="1"/>
</dbReference>
<dbReference type="GO" id="GO:0003735">
    <property type="term" value="F:structural constituent of ribosome"/>
    <property type="evidence" value="ECO:0007669"/>
    <property type="project" value="InterPro"/>
</dbReference>
<evidence type="ECO:0000256" key="2">
    <source>
        <dbReference type="ARBA" id="ARBA00022980"/>
    </source>
</evidence>
<evidence type="ECO:0000313" key="7">
    <source>
        <dbReference type="EMBL" id="CAI8019153.1"/>
    </source>
</evidence>
<evidence type="ECO:0000256" key="1">
    <source>
        <dbReference type="ARBA" id="ARBA00007698"/>
    </source>
</evidence>
<dbReference type="InterPro" id="IPR005813">
    <property type="entry name" value="Ribosomal_bL20"/>
</dbReference>
<proteinExistence type="inferred from homology"/>
<dbReference type="GO" id="GO:0006412">
    <property type="term" value="P:translation"/>
    <property type="evidence" value="ECO:0007669"/>
    <property type="project" value="InterPro"/>
</dbReference>
<feature type="non-terminal residue" evidence="7">
    <location>
        <position position="1"/>
    </location>
</feature>
<dbReference type="InterPro" id="IPR035566">
    <property type="entry name" value="Ribosomal_protein_bL20_C"/>
</dbReference>
<dbReference type="PRINTS" id="PR00062">
    <property type="entry name" value="RIBOSOMALL20"/>
</dbReference>
<dbReference type="SUPFAM" id="SSF74731">
    <property type="entry name" value="Ribosomal protein L20"/>
    <property type="match status" value="1"/>
</dbReference>
<dbReference type="HAMAP" id="MF_00382">
    <property type="entry name" value="Ribosomal_bL20"/>
    <property type="match status" value="1"/>
</dbReference>
<dbReference type="EMBL" id="CASHTH010001728">
    <property type="protein sequence ID" value="CAI8019153.1"/>
    <property type="molecule type" value="Genomic_DNA"/>
</dbReference>
<dbReference type="CDD" id="cd07026">
    <property type="entry name" value="Ribosomal_L20"/>
    <property type="match status" value="1"/>
</dbReference>
<evidence type="ECO:0000313" key="8">
    <source>
        <dbReference type="Proteomes" id="UP001174909"/>
    </source>
</evidence>
<dbReference type="FunFam" id="1.10.1900.20:FF:000001">
    <property type="entry name" value="50S ribosomal protein L20"/>
    <property type="match status" value="1"/>
</dbReference>
<gene>
    <name evidence="7" type="ORF">GBAR_LOCUS11533</name>
</gene>
<dbReference type="GO" id="GO:1990904">
    <property type="term" value="C:ribonucleoprotein complex"/>
    <property type="evidence" value="ECO:0007669"/>
    <property type="project" value="UniProtKB-KW"/>
</dbReference>
<evidence type="ECO:0000256" key="5">
    <source>
        <dbReference type="ARBA" id="ARBA00076245"/>
    </source>
</evidence>
<dbReference type="Gene3D" id="6.10.160.10">
    <property type="match status" value="1"/>
</dbReference>
<dbReference type="GO" id="GO:0019843">
    <property type="term" value="F:rRNA binding"/>
    <property type="evidence" value="ECO:0007669"/>
    <property type="project" value="InterPro"/>
</dbReference>
<comment type="similarity">
    <text evidence="1 6">Belongs to the bacterial ribosomal protein bL20 family.</text>
</comment>
<name>A0AA35RWT5_GEOBA</name>
<protein>
    <recommendedName>
        <fullName evidence="4">Large ribosomal subunit protein bL20m</fullName>
    </recommendedName>
    <alternativeName>
        <fullName evidence="5">39S ribosomal protein L20, mitochondrial</fullName>
    </alternativeName>
</protein>
<dbReference type="NCBIfam" id="TIGR01032">
    <property type="entry name" value="rplT_bact"/>
    <property type="match status" value="1"/>
</dbReference>
<sequence>VPRVKRGVTKHARHKKILKAAKGYQASSGRNYKWAKEALMHAWSHAYRHRRQRKGDFRRLWIIRIGAACRQHDTNYSQFMHGLTAAGIEIDRKMLADMAVRDPAAFERLVALAKTD</sequence>
<keyword evidence="2 6" id="KW-0689">Ribosomal protein</keyword>
<dbReference type="AlphaFoldDB" id="A0AA35RWT5"/>
<keyword evidence="3 6" id="KW-0687">Ribonucleoprotein</keyword>
<evidence type="ECO:0000256" key="4">
    <source>
        <dbReference type="ARBA" id="ARBA00072767"/>
    </source>
</evidence>
<evidence type="ECO:0000256" key="6">
    <source>
        <dbReference type="RuleBase" id="RU000561"/>
    </source>
</evidence>
<reference evidence="7" key="1">
    <citation type="submission" date="2023-03" db="EMBL/GenBank/DDBJ databases">
        <authorList>
            <person name="Steffen K."/>
            <person name="Cardenas P."/>
        </authorList>
    </citation>
    <scope>NUCLEOTIDE SEQUENCE</scope>
</reference>
<dbReference type="Gene3D" id="1.10.1900.20">
    <property type="entry name" value="Ribosomal protein L20"/>
    <property type="match status" value="1"/>
</dbReference>
<organism evidence="7 8">
    <name type="scientific">Geodia barretti</name>
    <name type="common">Barrett's horny sponge</name>
    <dbReference type="NCBI Taxonomy" id="519541"/>
    <lineage>
        <taxon>Eukaryota</taxon>
        <taxon>Metazoa</taxon>
        <taxon>Porifera</taxon>
        <taxon>Demospongiae</taxon>
        <taxon>Heteroscleromorpha</taxon>
        <taxon>Tetractinellida</taxon>
        <taxon>Astrophorina</taxon>
        <taxon>Geodiidae</taxon>
        <taxon>Geodia</taxon>
    </lineage>
</organism>
<accession>A0AA35RWT5</accession>
<dbReference type="GO" id="GO:0005840">
    <property type="term" value="C:ribosome"/>
    <property type="evidence" value="ECO:0007669"/>
    <property type="project" value="UniProtKB-KW"/>
</dbReference>
<keyword evidence="8" id="KW-1185">Reference proteome</keyword>
<dbReference type="Pfam" id="PF00453">
    <property type="entry name" value="Ribosomal_L20"/>
    <property type="match status" value="1"/>
</dbReference>